<dbReference type="Proteomes" id="UP000007013">
    <property type="component" value="Chromosome"/>
</dbReference>
<dbReference type="InterPro" id="IPR036913">
    <property type="entry name" value="YegP-like_sf"/>
</dbReference>
<dbReference type="eggNOG" id="COG3422">
    <property type="taxonomic scope" value="Bacteria"/>
</dbReference>
<dbReference type="EMBL" id="CP001032">
    <property type="protein sequence ID" value="ACB73421.1"/>
    <property type="molecule type" value="Genomic_DNA"/>
</dbReference>
<name>B1ZMG8_OPITP</name>
<reference evidence="2 3" key="1">
    <citation type="journal article" date="2011" name="J. Bacteriol.">
        <title>Genome sequence of the verrucomicrobium Opitutus terrae PB90-1, an abundant inhabitant of rice paddy soil ecosystems.</title>
        <authorList>
            <person name="van Passel M.W."/>
            <person name="Kant R."/>
            <person name="Palva A."/>
            <person name="Copeland A."/>
            <person name="Lucas S."/>
            <person name="Lapidus A."/>
            <person name="Glavina del Rio T."/>
            <person name="Pitluck S."/>
            <person name="Goltsman E."/>
            <person name="Clum A."/>
            <person name="Sun H."/>
            <person name="Schmutz J."/>
            <person name="Larimer F.W."/>
            <person name="Land M.L."/>
            <person name="Hauser L."/>
            <person name="Kyrpides N."/>
            <person name="Mikhailova N."/>
            <person name="Richardson P.P."/>
            <person name="Janssen P.H."/>
            <person name="de Vos W.M."/>
            <person name="Smidt H."/>
        </authorList>
    </citation>
    <scope>NUCLEOTIDE SEQUENCE [LARGE SCALE GENOMIC DNA]</scope>
    <source>
        <strain evidence="3">DSM 11246 / JCM 15787 / PB90-1</strain>
    </source>
</reference>
<dbReference type="KEGG" id="ote:Oter_0130"/>
<dbReference type="InterPro" id="IPR010879">
    <property type="entry name" value="DUF1508"/>
</dbReference>
<dbReference type="OrthoDB" id="9802792at2"/>
<dbReference type="AlphaFoldDB" id="B1ZMG8"/>
<proteinExistence type="predicted"/>
<dbReference type="Gene3D" id="3.30.160.160">
    <property type="entry name" value="YegP-like"/>
    <property type="match status" value="1"/>
</dbReference>
<organism evidence="2 3">
    <name type="scientific">Opitutus terrae (strain DSM 11246 / JCM 15787 / PB90-1)</name>
    <dbReference type="NCBI Taxonomy" id="452637"/>
    <lineage>
        <taxon>Bacteria</taxon>
        <taxon>Pseudomonadati</taxon>
        <taxon>Verrucomicrobiota</taxon>
        <taxon>Opitutia</taxon>
        <taxon>Opitutales</taxon>
        <taxon>Opitutaceae</taxon>
        <taxon>Opitutus</taxon>
    </lineage>
</organism>
<sequence length="77" mass="8918">MTEAEQSCDQVLLTVAVKFEYWRSSLNRLWYWHLKTTENEKLAQGEAYPTEAACLEAIERVRQSTGAVVENLSPRDR</sequence>
<feature type="domain" description="DUF1508" evidence="1">
    <location>
        <begin position="30"/>
        <end position="64"/>
    </location>
</feature>
<protein>
    <recommendedName>
        <fullName evidence="1">DUF1508 domain-containing protein</fullName>
    </recommendedName>
</protein>
<dbReference type="RefSeq" id="WP_012372959.1">
    <property type="nucleotide sequence ID" value="NC_010571.1"/>
</dbReference>
<keyword evidence="3" id="KW-1185">Reference proteome</keyword>
<evidence type="ECO:0000313" key="2">
    <source>
        <dbReference type="EMBL" id="ACB73421.1"/>
    </source>
</evidence>
<accession>B1ZMG8</accession>
<evidence type="ECO:0000313" key="3">
    <source>
        <dbReference type="Proteomes" id="UP000007013"/>
    </source>
</evidence>
<evidence type="ECO:0000259" key="1">
    <source>
        <dbReference type="Pfam" id="PF07411"/>
    </source>
</evidence>
<dbReference type="Pfam" id="PF07411">
    <property type="entry name" value="DUF1508"/>
    <property type="match status" value="1"/>
</dbReference>
<dbReference type="HOGENOM" id="CLU_2634646_0_0_0"/>
<dbReference type="SUPFAM" id="SSF160113">
    <property type="entry name" value="YegP-like"/>
    <property type="match status" value="1"/>
</dbReference>
<dbReference type="STRING" id="452637.Oter_0130"/>
<gene>
    <name evidence="2" type="ordered locus">Oter_0130</name>
</gene>